<dbReference type="AlphaFoldDB" id="K1SYI1"/>
<evidence type="ECO:0000256" key="1">
    <source>
        <dbReference type="ARBA" id="ARBA00000185"/>
    </source>
</evidence>
<dbReference type="EMBL" id="AJWY01006866">
    <property type="protein sequence ID" value="EKC65657.1"/>
    <property type="molecule type" value="Genomic_DNA"/>
</dbReference>
<comment type="catalytic activity">
    <reaction evidence="1">
        <text>ATP-dependent breakage, passage and rejoining of double-stranded DNA.</text>
        <dbReference type="EC" id="5.6.2.2"/>
    </reaction>
</comment>
<gene>
    <name evidence="9" type="ORF">LEA_10206</name>
</gene>
<evidence type="ECO:0000256" key="2">
    <source>
        <dbReference type="ARBA" id="ARBA00010708"/>
    </source>
</evidence>
<organism evidence="9">
    <name type="scientific">human gut metagenome</name>
    <dbReference type="NCBI Taxonomy" id="408170"/>
    <lineage>
        <taxon>unclassified sequences</taxon>
        <taxon>metagenomes</taxon>
        <taxon>organismal metagenomes</taxon>
    </lineage>
</organism>
<dbReference type="GO" id="GO:0005524">
    <property type="term" value="F:ATP binding"/>
    <property type="evidence" value="ECO:0007669"/>
    <property type="project" value="UniProtKB-KW"/>
</dbReference>
<dbReference type="InterPro" id="IPR000565">
    <property type="entry name" value="Topo_IIA_B"/>
</dbReference>
<evidence type="ECO:0000313" key="9">
    <source>
        <dbReference type="EMBL" id="EKC65657.1"/>
    </source>
</evidence>
<evidence type="ECO:0000259" key="8">
    <source>
        <dbReference type="Pfam" id="PF00986"/>
    </source>
</evidence>
<evidence type="ECO:0000256" key="3">
    <source>
        <dbReference type="ARBA" id="ARBA00022741"/>
    </source>
</evidence>
<accession>K1SYI1</accession>
<keyword evidence="6" id="KW-0238">DNA-binding</keyword>
<comment type="caution">
    <text evidence="9">The sequence shown here is derived from an EMBL/GenBank/DDBJ whole genome shotgun (WGS) entry which is preliminary data.</text>
</comment>
<proteinExistence type="inferred from homology"/>
<feature type="domain" description="DNA gyrase B subunit C-terminal" evidence="8">
    <location>
        <begin position="11"/>
        <end position="70"/>
    </location>
</feature>
<dbReference type="InterPro" id="IPR013760">
    <property type="entry name" value="Topo_IIA-like_dom_sf"/>
</dbReference>
<dbReference type="PANTHER" id="PTHR45866:SF1">
    <property type="entry name" value="DNA GYRASE SUBUNIT B, MITOCHONDRIAL"/>
    <property type="match status" value="1"/>
</dbReference>
<dbReference type="GO" id="GO:0006265">
    <property type="term" value="P:DNA topological change"/>
    <property type="evidence" value="ECO:0007669"/>
    <property type="project" value="InterPro"/>
</dbReference>
<dbReference type="PANTHER" id="PTHR45866">
    <property type="entry name" value="DNA GYRASE/TOPOISOMERASE SUBUNIT B"/>
    <property type="match status" value="1"/>
</dbReference>
<dbReference type="InterPro" id="IPR013759">
    <property type="entry name" value="Topo_IIA_B_C"/>
</dbReference>
<protein>
    <submittedName>
        <fullName evidence="9">DNA gyrase subunit B</fullName>
    </submittedName>
</protein>
<comment type="similarity">
    <text evidence="2">Belongs to the type II topoisomerase GyrB family.</text>
</comment>
<dbReference type="GO" id="GO:0003918">
    <property type="term" value="F:DNA topoisomerase type II (double strand cut, ATP-hydrolyzing) activity"/>
    <property type="evidence" value="ECO:0007669"/>
    <property type="project" value="UniProtKB-EC"/>
</dbReference>
<keyword evidence="5" id="KW-0799">Topoisomerase</keyword>
<keyword evidence="4" id="KW-0067">ATP-binding</keyword>
<keyword evidence="7" id="KW-0413">Isomerase</keyword>
<dbReference type="Gene3D" id="3.40.50.670">
    <property type="match status" value="1"/>
</dbReference>
<evidence type="ECO:0000256" key="4">
    <source>
        <dbReference type="ARBA" id="ARBA00022840"/>
    </source>
</evidence>
<keyword evidence="3" id="KW-0547">Nucleotide-binding</keyword>
<dbReference type="InterPro" id="IPR002288">
    <property type="entry name" value="DNA_gyrase_B_C"/>
</dbReference>
<evidence type="ECO:0000256" key="6">
    <source>
        <dbReference type="ARBA" id="ARBA00023125"/>
    </source>
</evidence>
<dbReference type="SUPFAM" id="SSF56719">
    <property type="entry name" value="Type II DNA topoisomerase"/>
    <property type="match status" value="1"/>
</dbReference>
<name>K1SYI1_9ZZZZ</name>
<reference evidence="9" key="1">
    <citation type="journal article" date="2013" name="Environ. Microbiol.">
        <title>Microbiota from the distal guts of lean and obese adolescents exhibit partial functional redundancy besides clear differences in community structure.</title>
        <authorList>
            <person name="Ferrer M."/>
            <person name="Ruiz A."/>
            <person name="Lanza F."/>
            <person name="Haange S.B."/>
            <person name="Oberbach A."/>
            <person name="Till H."/>
            <person name="Bargiela R."/>
            <person name="Campoy C."/>
            <person name="Segura M.T."/>
            <person name="Richter M."/>
            <person name="von Bergen M."/>
            <person name="Seifert J."/>
            <person name="Suarez A."/>
        </authorList>
    </citation>
    <scope>NUCLEOTIDE SEQUENCE</scope>
</reference>
<dbReference type="GO" id="GO:0003677">
    <property type="term" value="F:DNA binding"/>
    <property type="evidence" value="ECO:0007669"/>
    <property type="project" value="UniProtKB-KW"/>
</dbReference>
<sequence length="80" mass="9255">MKQLSAEMPGAKVNRYKGLGEMNPDQLWETTMNPDNRVIVQIKIEDAERADEAFSILMGEQVEPRKEFIERNAKYARLDV</sequence>
<evidence type="ECO:0000256" key="7">
    <source>
        <dbReference type="ARBA" id="ARBA00023235"/>
    </source>
</evidence>
<dbReference type="PRINTS" id="PR01159">
    <property type="entry name" value="DNAGYRASEB"/>
</dbReference>
<dbReference type="Pfam" id="PF00986">
    <property type="entry name" value="DNA_gyraseB_C"/>
    <property type="match status" value="1"/>
</dbReference>
<evidence type="ECO:0000256" key="5">
    <source>
        <dbReference type="ARBA" id="ARBA00023029"/>
    </source>
</evidence>